<reference evidence="2" key="1">
    <citation type="journal article" date="2020" name="mSystems">
        <title>Genome- and Community-Level Interaction Insights into Carbon Utilization and Element Cycling Functions of Hydrothermarchaeota in Hydrothermal Sediment.</title>
        <authorList>
            <person name="Zhou Z."/>
            <person name="Liu Y."/>
            <person name="Xu W."/>
            <person name="Pan J."/>
            <person name="Luo Z.H."/>
            <person name="Li M."/>
        </authorList>
    </citation>
    <scope>NUCLEOTIDE SEQUENCE [LARGE SCALE GENOMIC DNA]</scope>
    <source>
        <strain evidence="2">SpSt-767</strain>
    </source>
</reference>
<dbReference type="GO" id="GO:0016791">
    <property type="term" value="F:phosphatase activity"/>
    <property type="evidence" value="ECO:0007669"/>
    <property type="project" value="TreeGrafter"/>
</dbReference>
<sequence length="246" mass="27836">MRVALISDVHSNVHALEKVLAQLDRERPDLILNLGDLVGYNAHPNECLEMLQRPGLLNLAGNHDLALLNVELAQHFNIIAYQAIIWAREQVRPEFLDFLNHLPLIQDGVDYVACHGTPTSPHSYINYHFQGKQVLKMLQKGLGLRVCFFGHTHRRALWYRDIRGKVALHPIKPGKIWLERNWHYLINPGSVGQPRGGNPEAAYAIFNDQEFSIQYLSVPYDIAAAQASIIKAGLPEYLAERLAQGE</sequence>
<dbReference type="AlphaFoldDB" id="A0A7V6A234"/>
<comment type="caution">
    <text evidence="2">The sequence shown here is derived from an EMBL/GenBank/DDBJ whole genome shotgun (WGS) entry which is preliminary data.</text>
</comment>
<dbReference type="InterPro" id="IPR050126">
    <property type="entry name" value="Ap4A_hydrolase"/>
</dbReference>
<evidence type="ECO:0000259" key="1">
    <source>
        <dbReference type="Pfam" id="PF00149"/>
    </source>
</evidence>
<dbReference type="InterPro" id="IPR029052">
    <property type="entry name" value="Metallo-depent_PP-like"/>
</dbReference>
<dbReference type="PIRSF" id="PIRSF000883">
    <property type="entry name" value="Pesterase_MJ0912"/>
    <property type="match status" value="1"/>
</dbReference>
<dbReference type="PANTHER" id="PTHR42850">
    <property type="entry name" value="METALLOPHOSPHOESTERASE"/>
    <property type="match status" value="1"/>
</dbReference>
<proteinExistence type="predicted"/>
<dbReference type="InterPro" id="IPR011152">
    <property type="entry name" value="Pesterase_MJ0912"/>
</dbReference>
<gene>
    <name evidence="2" type="ORF">ENV52_03445</name>
</gene>
<dbReference type="InterPro" id="IPR004843">
    <property type="entry name" value="Calcineurin-like_PHP"/>
</dbReference>
<accession>A0A7V6A234</accession>
<dbReference type="PANTHER" id="PTHR42850:SF2">
    <property type="entry name" value="BLL5683 PROTEIN"/>
    <property type="match status" value="1"/>
</dbReference>
<evidence type="ECO:0000313" key="2">
    <source>
        <dbReference type="EMBL" id="HHS28740.1"/>
    </source>
</evidence>
<dbReference type="CDD" id="cd00838">
    <property type="entry name" value="MPP_superfamily"/>
    <property type="match status" value="1"/>
</dbReference>
<organism evidence="2">
    <name type="scientific">Desulfobacca acetoxidans</name>
    <dbReference type="NCBI Taxonomy" id="60893"/>
    <lineage>
        <taxon>Bacteria</taxon>
        <taxon>Pseudomonadati</taxon>
        <taxon>Thermodesulfobacteriota</taxon>
        <taxon>Desulfobaccia</taxon>
        <taxon>Desulfobaccales</taxon>
        <taxon>Desulfobaccaceae</taxon>
        <taxon>Desulfobacca</taxon>
    </lineage>
</organism>
<dbReference type="Pfam" id="PF00149">
    <property type="entry name" value="Metallophos"/>
    <property type="match status" value="1"/>
</dbReference>
<dbReference type="SUPFAM" id="SSF56300">
    <property type="entry name" value="Metallo-dependent phosphatases"/>
    <property type="match status" value="1"/>
</dbReference>
<name>A0A7V6A234_9BACT</name>
<protein>
    <submittedName>
        <fullName evidence="2">Metallophosphoesterase</fullName>
    </submittedName>
</protein>
<dbReference type="Gene3D" id="3.60.21.10">
    <property type="match status" value="1"/>
</dbReference>
<dbReference type="GO" id="GO:0005737">
    <property type="term" value="C:cytoplasm"/>
    <property type="evidence" value="ECO:0007669"/>
    <property type="project" value="TreeGrafter"/>
</dbReference>
<dbReference type="EMBL" id="DTGR01000049">
    <property type="protein sequence ID" value="HHS28740.1"/>
    <property type="molecule type" value="Genomic_DNA"/>
</dbReference>
<feature type="domain" description="Calcineurin-like phosphoesterase" evidence="1">
    <location>
        <begin position="1"/>
        <end position="154"/>
    </location>
</feature>